<evidence type="ECO:0000313" key="2">
    <source>
        <dbReference type="EMBL" id="KKM05051.1"/>
    </source>
</evidence>
<reference evidence="2" key="1">
    <citation type="journal article" date="2015" name="Nature">
        <title>Complex archaea that bridge the gap between prokaryotes and eukaryotes.</title>
        <authorList>
            <person name="Spang A."/>
            <person name="Saw J.H."/>
            <person name="Jorgensen S.L."/>
            <person name="Zaremba-Niedzwiedzka K."/>
            <person name="Martijn J."/>
            <person name="Lind A.E."/>
            <person name="van Eijk R."/>
            <person name="Schleper C."/>
            <person name="Guy L."/>
            <person name="Ettema T.J."/>
        </authorList>
    </citation>
    <scope>NUCLEOTIDE SEQUENCE</scope>
</reference>
<organism evidence="2">
    <name type="scientific">marine sediment metagenome</name>
    <dbReference type="NCBI Taxonomy" id="412755"/>
    <lineage>
        <taxon>unclassified sequences</taxon>
        <taxon>metagenomes</taxon>
        <taxon>ecological metagenomes</taxon>
    </lineage>
</organism>
<feature type="region of interest" description="Disordered" evidence="1">
    <location>
        <begin position="1"/>
        <end position="26"/>
    </location>
</feature>
<gene>
    <name evidence="2" type="ORF">LCGC14_1758010</name>
</gene>
<dbReference type="CDD" id="cd00090">
    <property type="entry name" value="HTH_ARSR"/>
    <property type="match status" value="1"/>
</dbReference>
<dbReference type="EMBL" id="LAZR01016312">
    <property type="protein sequence ID" value="KKM05051.1"/>
    <property type="molecule type" value="Genomic_DNA"/>
</dbReference>
<dbReference type="SUPFAM" id="SSF46785">
    <property type="entry name" value="Winged helix' DNA-binding domain"/>
    <property type="match status" value="1"/>
</dbReference>
<dbReference type="Gene3D" id="1.10.10.10">
    <property type="entry name" value="Winged helix-like DNA-binding domain superfamily/Winged helix DNA-binding domain"/>
    <property type="match status" value="1"/>
</dbReference>
<accession>A0A0F9JH05</accession>
<evidence type="ECO:0000256" key="1">
    <source>
        <dbReference type="SAM" id="MobiDB-lite"/>
    </source>
</evidence>
<name>A0A0F9JH05_9ZZZZ</name>
<dbReference type="AlphaFoldDB" id="A0A0F9JH05"/>
<sequence>MSNNQNNKPDKIIKNNNNQADEESGELSIKQKFSGDLYLGKDWESLISKHKLRYDIWMFLNLYNELNVSQISKWVKQSKSTVSRVLISMESDGLLVSRRGVIKKGEREKIPPKYYRISENFQKEEEVEKAFMEIPSDPQEIHDFLLSEIRNHRSAIYNLTRIVNYLSSSLNHLDDQLKLEHIEKAKEIYKEFLSGINEPEFNFVFLDKMRFKKFYDLRLEYVLNLKKLIMEQDLDAESVFVYFDSFLPLRSLLELNKKESK</sequence>
<dbReference type="InterPro" id="IPR011991">
    <property type="entry name" value="ArsR-like_HTH"/>
</dbReference>
<dbReference type="InterPro" id="IPR036388">
    <property type="entry name" value="WH-like_DNA-bd_sf"/>
</dbReference>
<comment type="caution">
    <text evidence="2">The sequence shown here is derived from an EMBL/GenBank/DDBJ whole genome shotgun (WGS) entry which is preliminary data.</text>
</comment>
<protein>
    <submittedName>
        <fullName evidence="2">Uncharacterized protein</fullName>
    </submittedName>
</protein>
<proteinExistence type="predicted"/>
<dbReference type="InterPro" id="IPR036390">
    <property type="entry name" value="WH_DNA-bd_sf"/>
</dbReference>